<dbReference type="Proteomes" id="UP000287374">
    <property type="component" value="Unassembled WGS sequence"/>
</dbReference>
<dbReference type="InterPro" id="IPR012676">
    <property type="entry name" value="TGS-like"/>
</dbReference>
<dbReference type="Gene3D" id="3.10.20.30">
    <property type="match status" value="1"/>
</dbReference>
<evidence type="ECO:0000313" key="13">
    <source>
        <dbReference type="Proteomes" id="UP000287374"/>
    </source>
</evidence>
<dbReference type="InterPro" id="IPR013029">
    <property type="entry name" value="YchF_C"/>
</dbReference>
<dbReference type="PANTHER" id="PTHR23305:SF18">
    <property type="entry name" value="OBG-TYPE G DOMAIN-CONTAINING PROTEIN"/>
    <property type="match status" value="1"/>
</dbReference>
<gene>
    <name evidence="6 11" type="primary">ychF</name>
    <name evidence="10" type="ORF">DGG96_16945</name>
    <name evidence="9" type="ORF">DGG96_18645</name>
    <name evidence="11" type="ORF">ELY20_13370</name>
</gene>
<dbReference type="GO" id="GO:0005524">
    <property type="term" value="F:ATP binding"/>
    <property type="evidence" value="ECO:0007669"/>
    <property type="project" value="UniProtKB-UniRule"/>
</dbReference>
<comment type="cofactor">
    <cofactor evidence="1">
        <name>Mg(2+)</name>
        <dbReference type="ChEBI" id="CHEBI:18420"/>
    </cofactor>
</comment>
<dbReference type="InterPro" id="IPR012675">
    <property type="entry name" value="Beta-grasp_dom_sf"/>
</dbReference>
<dbReference type="InterPro" id="IPR041706">
    <property type="entry name" value="YchF_N"/>
</dbReference>
<reference evidence="9 12" key="1">
    <citation type="submission" date="2018-05" db="EMBL/GenBank/DDBJ databases">
        <title>Legionella qingyii sp.nov., whole genome shotgun sequence.</title>
        <authorList>
            <person name="Wu H."/>
            <person name="Zhu Q."/>
            <person name="Hu C."/>
        </authorList>
    </citation>
    <scope>NUCLEOTIDE SEQUENCE [LARGE SCALE GENOMIC DNA]</scope>
    <source>
        <strain evidence="9 12">HEB18</strain>
    </source>
</reference>
<dbReference type="InterPro" id="IPR027417">
    <property type="entry name" value="P-loop_NTPase"/>
</dbReference>
<dbReference type="InterPro" id="IPR004396">
    <property type="entry name" value="ATPase_YchF/OLA1"/>
</dbReference>
<accession>A0A317U084</accession>
<dbReference type="GO" id="GO:0046872">
    <property type="term" value="F:metal ion binding"/>
    <property type="evidence" value="ECO:0007669"/>
    <property type="project" value="UniProtKB-KW"/>
</dbReference>
<keyword evidence="5" id="KW-0460">Magnesium</keyword>
<sequence>MGFKCGIVGLPNVGKSTLFNALTKAGIEAANYPFCTIEPNVGIVTVPDPRLDALSEIVKPQQALPATMQFVDIAGIVKGASKGEGLGNQFLANIRETDAIAHVVRCFENTDVVHVEGRVNPLSDIEVINTELALADMETVEKAILKAGKNSRSGNKEAIFEMKTLEKIKTHLDEGFPVRTLELSAEEEPIARRLFLLTAKPVLYIANVDDNGYENNPLLDKVRNLALQEKASIVALCAATEAELVELDEADRQEFMEDLGLSEPGLHRVIRAGYELLGLQTYFTAGVKEVRAWTIPKGATAPQAAGVIHSDFEKGFIRAEVIAYDAFIACKGEQGAKEAGKLRLEGKDYIVCDGDVMHFRFNV</sequence>
<dbReference type="InterPro" id="IPR004095">
    <property type="entry name" value="TGS"/>
</dbReference>
<dbReference type="RefSeq" id="WP_110143731.1">
    <property type="nucleotide sequence ID" value="NZ_QHJG01000034.1"/>
</dbReference>
<dbReference type="EMBL" id="QHJG01000044">
    <property type="protein sequence ID" value="PWY54126.1"/>
    <property type="molecule type" value="Genomic_DNA"/>
</dbReference>
<evidence type="ECO:0000259" key="7">
    <source>
        <dbReference type="PROSITE" id="PS51710"/>
    </source>
</evidence>
<feature type="binding site" evidence="6">
    <location>
        <begin position="12"/>
        <end position="17"/>
    </location>
    <ligand>
        <name>ATP</name>
        <dbReference type="ChEBI" id="CHEBI:30616"/>
    </ligand>
</feature>
<dbReference type="InterPro" id="IPR023192">
    <property type="entry name" value="TGS-like_dom_sf"/>
</dbReference>
<evidence type="ECO:0000313" key="11">
    <source>
        <dbReference type="EMBL" id="RUR21098.1"/>
    </source>
</evidence>
<dbReference type="Gene3D" id="1.10.150.300">
    <property type="entry name" value="TGS-like domain"/>
    <property type="match status" value="1"/>
</dbReference>
<dbReference type="Proteomes" id="UP000247152">
    <property type="component" value="Unassembled WGS sequence"/>
</dbReference>
<dbReference type="Gene3D" id="3.40.50.300">
    <property type="entry name" value="P-loop containing nucleotide triphosphate hydrolases"/>
    <property type="match status" value="1"/>
</dbReference>
<keyword evidence="13" id="KW-1185">Reference proteome</keyword>
<evidence type="ECO:0000259" key="8">
    <source>
        <dbReference type="PROSITE" id="PS51880"/>
    </source>
</evidence>
<dbReference type="PANTHER" id="PTHR23305">
    <property type="entry name" value="OBG GTPASE FAMILY"/>
    <property type="match status" value="1"/>
</dbReference>
<dbReference type="InterPro" id="IPR031167">
    <property type="entry name" value="G_OBG"/>
</dbReference>
<dbReference type="PIRSF" id="PIRSF006641">
    <property type="entry name" value="CHP00092"/>
    <property type="match status" value="1"/>
</dbReference>
<evidence type="ECO:0000256" key="3">
    <source>
        <dbReference type="ARBA" id="ARBA00022741"/>
    </source>
</evidence>
<dbReference type="CDD" id="cd01900">
    <property type="entry name" value="YchF"/>
    <property type="match status" value="1"/>
</dbReference>
<dbReference type="FunFam" id="3.10.20.30:FF:000001">
    <property type="entry name" value="Ribosome-binding ATPase YchF"/>
    <property type="match status" value="1"/>
</dbReference>
<keyword evidence="3 6" id="KW-0547">Nucleotide-binding</keyword>
<evidence type="ECO:0000313" key="10">
    <source>
        <dbReference type="EMBL" id="PWY54456.1"/>
    </source>
</evidence>
<organism evidence="9 12">
    <name type="scientific">Legionella qingyii</name>
    <dbReference type="NCBI Taxonomy" id="2184757"/>
    <lineage>
        <taxon>Bacteria</taxon>
        <taxon>Pseudomonadati</taxon>
        <taxon>Pseudomonadota</taxon>
        <taxon>Gammaproteobacteria</taxon>
        <taxon>Legionellales</taxon>
        <taxon>Legionellaceae</taxon>
        <taxon>Legionella</taxon>
    </lineage>
</organism>
<evidence type="ECO:0000256" key="1">
    <source>
        <dbReference type="ARBA" id="ARBA00001946"/>
    </source>
</evidence>
<dbReference type="GO" id="GO:0005525">
    <property type="term" value="F:GTP binding"/>
    <property type="evidence" value="ECO:0007669"/>
    <property type="project" value="InterPro"/>
</dbReference>
<keyword evidence="2" id="KW-0479">Metal-binding</keyword>
<comment type="caution">
    <text evidence="9">The sequence shown here is derived from an EMBL/GenBank/DDBJ whole genome shotgun (WGS) entry which is preliminary data.</text>
</comment>
<feature type="domain" description="OBG-type G" evidence="7">
    <location>
        <begin position="3"/>
        <end position="256"/>
    </location>
</feature>
<keyword evidence="4 6" id="KW-0067">ATP-binding</keyword>
<dbReference type="Pfam" id="PF06071">
    <property type="entry name" value="YchF-GTPase_C"/>
    <property type="match status" value="1"/>
</dbReference>
<dbReference type="PROSITE" id="PS51710">
    <property type="entry name" value="G_OBG"/>
    <property type="match status" value="1"/>
</dbReference>
<dbReference type="Pfam" id="PF01926">
    <property type="entry name" value="MMR_HSR1"/>
    <property type="match status" value="1"/>
</dbReference>
<dbReference type="NCBIfam" id="TIGR00092">
    <property type="entry name" value="redox-regulated ATPase YchF"/>
    <property type="match status" value="1"/>
</dbReference>
<evidence type="ECO:0000256" key="4">
    <source>
        <dbReference type="ARBA" id="ARBA00022840"/>
    </source>
</evidence>
<comment type="similarity">
    <text evidence="6">Belongs to the TRAFAC class OBG-HflX-like GTPase superfamily. OBG GTPase family. YchF/OLA1 subfamily.</text>
</comment>
<evidence type="ECO:0000313" key="12">
    <source>
        <dbReference type="Proteomes" id="UP000247152"/>
    </source>
</evidence>
<evidence type="ECO:0000256" key="6">
    <source>
        <dbReference type="HAMAP-Rule" id="MF_00944"/>
    </source>
</evidence>
<protein>
    <recommendedName>
        <fullName evidence="6">Ribosome-binding ATPase YchF</fullName>
    </recommendedName>
</protein>
<dbReference type="OrthoDB" id="9810373at2"/>
<proteinExistence type="inferred from homology"/>
<evidence type="ECO:0000256" key="2">
    <source>
        <dbReference type="ARBA" id="ARBA00022723"/>
    </source>
</evidence>
<reference evidence="11 13" key="2">
    <citation type="submission" date="2018-12" db="EMBL/GenBank/DDBJ databases">
        <title>Legionella sp,whole genome shotgun sequence.</title>
        <authorList>
            <person name="Wu H."/>
        </authorList>
    </citation>
    <scope>NUCLEOTIDE SEQUENCE [LARGE SCALE GENOMIC DNA]</scope>
    <source>
        <strain evidence="13">km489</strain>
        <strain evidence="11">Km489</strain>
    </source>
</reference>
<dbReference type="HAMAP" id="MF_00944">
    <property type="entry name" value="YchF_OLA1_ATPase"/>
    <property type="match status" value="1"/>
</dbReference>
<dbReference type="SUPFAM" id="SSF52540">
    <property type="entry name" value="P-loop containing nucleoside triphosphate hydrolases"/>
    <property type="match status" value="1"/>
</dbReference>
<dbReference type="EMBL" id="QHJG01000034">
    <property type="protein sequence ID" value="PWY54456.1"/>
    <property type="molecule type" value="Genomic_DNA"/>
</dbReference>
<dbReference type="GO" id="GO:0043023">
    <property type="term" value="F:ribosomal large subunit binding"/>
    <property type="evidence" value="ECO:0007669"/>
    <property type="project" value="UniProtKB-UniRule"/>
</dbReference>
<evidence type="ECO:0000313" key="9">
    <source>
        <dbReference type="EMBL" id="PWY54126.1"/>
    </source>
</evidence>
<dbReference type="SUPFAM" id="SSF81271">
    <property type="entry name" value="TGS-like"/>
    <property type="match status" value="1"/>
</dbReference>
<dbReference type="AlphaFoldDB" id="A0A317U084"/>
<dbReference type="GO" id="GO:0016887">
    <property type="term" value="F:ATP hydrolysis activity"/>
    <property type="evidence" value="ECO:0007669"/>
    <property type="project" value="UniProtKB-UniRule"/>
</dbReference>
<dbReference type="PRINTS" id="PR00326">
    <property type="entry name" value="GTP1OBG"/>
</dbReference>
<dbReference type="CDD" id="cd04867">
    <property type="entry name" value="TGS_YchF_OLA1"/>
    <property type="match status" value="1"/>
</dbReference>
<comment type="function">
    <text evidence="6">ATPase that binds to both the 70S ribosome and the 50S ribosomal subunit in a nucleotide-independent manner.</text>
</comment>
<dbReference type="GO" id="GO:0005737">
    <property type="term" value="C:cytoplasm"/>
    <property type="evidence" value="ECO:0007669"/>
    <property type="project" value="TreeGrafter"/>
</dbReference>
<dbReference type="PROSITE" id="PS51880">
    <property type="entry name" value="TGS"/>
    <property type="match status" value="1"/>
</dbReference>
<evidence type="ECO:0000256" key="5">
    <source>
        <dbReference type="ARBA" id="ARBA00022842"/>
    </source>
</evidence>
<dbReference type="EMBL" id="RZGX01000019">
    <property type="protein sequence ID" value="RUR21098.1"/>
    <property type="molecule type" value="Genomic_DNA"/>
</dbReference>
<feature type="domain" description="TGS" evidence="8">
    <location>
        <begin position="278"/>
        <end position="361"/>
    </location>
</feature>
<dbReference type="InterPro" id="IPR006073">
    <property type="entry name" value="GTP-bd"/>
</dbReference>
<name>A0A317U084_9GAMM</name>
<dbReference type="FunFam" id="1.10.150.300:FF:000001">
    <property type="entry name" value="Ribosome-binding ATPase YchF"/>
    <property type="match status" value="1"/>
</dbReference>